<evidence type="ECO:0000313" key="4">
    <source>
        <dbReference type="EMBL" id="OSC32733.1"/>
    </source>
</evidence>
<dbReference type="EMBL" id="NCXO01000034">
    <property type="protein sequence ID" value="OSC32733.1"/>
    <property type="molecule type" value="Genomic_DNA"/>
</dbReference>
<evidence type="ECO:0000259" key="3">
    <source>
        <dbReference type="SMART" id="SM00822"/>
    </source>
</evidence>
<dbReference type="FunFam" id="3.40.50.720:FF:000084">
    <property type="entry name" value="Short-chain dehydrogenase reductase"/>
    <property type="match status" value="1"/>
</dbReference>
<dbReference type="Gene3D" id="3.40.50.720">
    <property type="entry name" value="NAD(P)-binding Rossmann-like Domain"/>
    <property type="match status" value="1"/>
</dbReference>
<sequence length="265" mass="26607">MAHEGVVAAAPGRFDGQRALVTGGSRGIGAAVARRLAADGAAVAVNYVSNAAAADTLVAELTDGGHRAAAFQADVSDAAQAHDLVARAVAELGGLDLIASCAGIEHFGPLESLTQADFDRVFHTNVGGQLFVTQAGAAVLSRGGRIVLMSSVSARIGVYQHSLYAASKAAVSAMVHNLAPELAERGIAINAIAPGGTATDMAAEVGARYTPPALRDVPAETVFASMNALGRLAEPAEIAAVAAFLLSSDASYLTGATLDASGGWM</sequence>
<accession>A0AA91PCS3</accession>
<evidence type="ECO:0000256" key="2">
    <source>
        <dbReference type="ARBA" id="ARBA00023002"/>
    </source>
</evidence>
<organism evidence="4 5">
    <name type="scientific">Mycolicibacillus koreensis</name>
    <dbReference type="NCBI Taxonomy" id="1069220"/>
    <lineage>
        <taxon>Bacteria</taxon>
        <taxon>Bacillati</taxon>
        <taxon>Actinomycetota</taxon>
        <taxon>Actinomycetes</taxon>
        <taxon>Mycobacteriales</taxon>
        <taxon>Mycobacteriaceae</taxon>
        <taxon>Mycolicibacillus</taxon>
    </lineage>
</organism>
<dbReference type="AlphaFoldDB" id="A0AA91PCS3"/>
<dbReference type="PANTHER" id="PTHR43639">
    <property type="entry name" value="OXIDOREDUCTASE, SHORT-CHAIN DEHYDROGENASE/REDUCTASE FAMILY (AFU_ORTHOLOGUE AFUA_5G02870)"/>
    <property type="match status" value="1"/>
</dbReference>
<feature type="domain" description="Ketoreductase" evidence="3">
    <location>
        <begin position="17"/>
        <end position="195"/>
    </location>
</feature>
<dbReference type="SUPFAM" id="SSF51735">
    <property type="entry name" value="NAD(P)-binding Rossmann-fold domains"/>
    <property type="match status" value="1"/>
</dbReference>
<dbReference type="InterPro" id="IPR036291">
    <property type="entry name" value="NAD(P)-bd_dom_sf"/>
</dbReference>
<name>A0AA91PCS3_9MYCO</name>
<dbReference type="InterPro" id="IPR002347">
    <property type="entry name" value="SDR_fam"/>
</dbReference>
<protein>
    <submittedName>
        <fullName evidence="4">Dehydrogenase</fullName>
    </submittedName>
</protein>
<dbReference type="InterPro" id="IPR020904">
    <property type="entry name" value="Sc_DH/Rdtase_CS"/>
</dbReference>
<evidence type="ECO:0000256" key="1">
    <source>
        <dbReference type="ARBA" id="ARBA00006484"/>
    </source>
</evidence>
<dbReference type="GO" id="GO:0016491">
    <property type="term" value="F:oxidoreductase activity"/>
    <property type="evidence" value="ECO:0007669"/>
    <property type="project" value="UniProtKB-KW"/>
</dbReference>
<comment type="similarity">
    <text evidence="1">Belongs to the short-chain dehydrogenases/reductases (SDR) family.</text>
</comment>
<dbReference type="SMART" id="SM00822">
    <property type="entry name" value="PKS_KR"/>
    <property type="match status" value="1"/>
</dbReference>
<dbReference type="PROSITE" id="PS00061">
    <property type="entry name" value="ADH_SHORT"/>
    <property type="match status" value="1"/>
</dbReference>
<keyword evidence="2" id="KW-0560">Oxidoreductase</keyword>
<dbReference type="Pfam" id="PF13561">
    <property type="entry name" value="adh_short_C2"/>
    <property type="match status" value="1"/>
</dbReference>
<comment type="caution">
    <text evidence="4">The sequence shown here is derived from an EMBL/GenBank/DDBJ whole genome shotgun (WGS) entry which is preliminary data.</text>
</comment>
<dbReference type="Proteomes" id="UP000193577">
    <property type="component" value="Unassembled WGS sequence"/>
</dbReference>
<dbReference type="PRINTS" id="PR00081">
    <property type="entry name" value="GDHRDH"/>
</dbReference>
<reference evidence="4 5" key="1">
    <citation type="submission" date="2017-04" db="EMBL/GenBank/DDBJ databases">
        <title>The new phylogeny of genus Mycobacterium.</title>
        <authorList>
            <person name="Tortoli E."/>
            <person name="Trovato A."/>
            <person name="Cirillo D.M."/>
        </authorList>
    </citation>
    <scope>NUCLEOTIDE SEQUENCE [LARGE SCALE GENOMIC DNA]</scope>
    <source>
        <strain evidence="4 5">KCTC 19819</strain>
    </source>
</reference>
<keyword evidence="5" id="KW-1185">Reference proteome</keyword>
<gene>
    <name evidence="4" type="ORF">B8W67_14480</name>
</gene>
<dbReference type="PRINTS" id="PR00080">
    <property type="entry name" value="SDRFAMILY"/>
</dbReference>
<dbReference type="InterPro" id="IPR057326">
    <property type="entry name" value="KR_dom"/>
</dbReference>
<dbReference type="PANTHER" id="PTHR43639:SF1">
    <property type="entry name" value="SHORT-CHAIN DEHYDROGENASE_REDUCTASE FAMILY PROTEIN"/>
    <property type="match status" value="1"/>
</dbReference>
<proteinExistence type="inferred from homology"/>
<evidence type="ECO:0000313" key="5">
    <source>
        <dbReference type="Proteomes" id="UP000193577"/>
    </source>
</evidence>